<feature type="transmembrane region" description="Helical" evidence="10">
    <location>
        <begin position="67"/>
        <end position="85"/>
    </location>
</feature>
<dbReference type="GO" id="GO:0005886">
    <property type="term" value="C:plasma membrane"/>
    <property type="evidence" value="ECO:0007669"/>
    <property type="project" value="UniProtKB-SubCell"/>
</dbReference>
<evidence type="ECO:0000256" key="1">
    <source>
        <dbReference type="ARBA" id="ARBA00004651"/>
    </source>
</evidence>
<gene>
    <name evidence="12" type="primary">LOC125386218</name>
</gene>
<keyword evidence="2" id="KW-1003">Cell membrane</keyword>
<evidence type="ECO:0000256" key="6">
    <source>
        <dbReference type="ARBA" id="ARBA00022989"/>
    </source>
</evidence>
<reference evidence="12" key="1">
    <citation type="submission" date="2025-08" db="UniProtKB">
        <authorList>
            <consortium name="RefSeq"/>
        </authorList>
    </citation>
    <scope>IDENTIFICATION</scope>
</reference>
<dbReference type="InterPro" id="IPR004117">
    <property type="entry name" value="7tm6_olfct_rcpt"/>
</dbReference>
<keyword evidence="3" id="KW-0716">Sensory transduction</keyword>
<dbReference type="GeneID" id="125386218"/>
<keyword evidence="5" id="KW-0552">Olfaction</keyword>
<comment type="subcellular location">
    <subcellularLocation>
        <location evidence="1">Cell membrane</location>
        <topology evidence="1">Multi-pass membrane protein</topology>
    </subcellularLocation>
</comment>
<evidence type="ECO:0000256" key="5">
    <source>
        <dbReference type="ARBA" id="ARBA00022725"/>
    </source>
</evidence>
<evidence type="ECO:0000256" key="3">
    <source>
        <dbReference type="ARBA" id="ARBA00022606"/>
    </source>
</evidence>
<feature type="transmembrane region" description="Helical" evidence="10">
    <location>
        <begin position="562"/>
        <end position="580"/>
    </location>
</feature>
<evidence type="ECO:0000256" key="4">
    <source>
        <dbReference type="ARBA" id="ARBA00022692"/>
    </source>
</evidence>
<dbReference type="GO" id="GO:0004984">
    <property type="term" value="F:olfactory receptor activity"/>
    <property type="evidence" value="ECO:0007669"/>
    <property type="project" value="InterPro"/>
</dbReference>
<feature type="transmembrane region" description="Helical" evidence="10">
    <location>
        <begin position="124"/>
        <end position="144"/>
    </location>
</feature>
<evidence type="ECO:0000313" key="12">
    <source>
        <dbReference type="RefSeq" id="XP_048267492.1"/>
    </source>
</evidence>
<keyword evidence="9" id="KW-0807">Transducer</keyword>
<dbReference type="PANTHER" id="PTHR21137">
    <property type="entry name" value="ODORANT RECEPTOR"/>
    <property type="match status" value="1"/>
</dbReference>
<feature type="transmembrane region" description="Helical" evidence="10">
    <location>
        <begin position="441"/>
        <end position="461"/>
    </location>
</feature>
<feature type="transmembrane region" description="Helical" evidence="10">
    <location>
        <begin position="33"/>
        <end position="55"/>
    </location>
</feature>
<feature type="transmembrane region" description="Helical" evidence="10">
    <location>
        <begin position="273"/>
        <end position="294"/>
    </location>
</feature>
<evidence type="ECO:0000256" key="10">
    <source>
        <dbReference type="SAM" id="Phobius"/>
    </source>
</evidence>
<evidence type="ECO:0000313" key="11">
    <source>
        <dbReference type="Proteomes" id="UP000835206"/>
    </source>
</evidence>
<dbReference type="RefSeq" id="XP_048267492.1">
    <property type="nucleotide sequence ID" value="XM_048411535.1"/>
</dbReference>
<evidence type="ECO:0000256" key="9">
    <source>
        <dbReference type="ARBA" id="ARBA00023224"/>
    </source>
</evidence>
<dbReference type="PANTHER" id="PTHR21137:SF35">
    <property type="entry name" value="ODORANT RECEPTOR 19A-RELATED"/>
    <property type="match status" value="1"/>
</dbReference>
<evidence type="ECO:0000256" key="2">
    <source>
        <dbReference type="ARBA" id="ARBA00022475"/>
    </source>
</evidence>
<keyword evidence="4 10" id="KW-0812">Transmembrane</keyword>
<dbReference type="OrthoDB" id="6597368at2759"/>
<keyword evidence="8" id="KW-0675">Receptor</keyword>
<dbReference type="AlphaFoldDB" id="A0A9C6SV73"/>
<dbReference type="Proteomes" id="UP000835206">
    <property type="component" value="Chromosome 13"/>
</dbReference>
<sequence>MHVLRWTFKLFIASGYFLPPTLKSPTKRFLYNLYTVFVTLYMWSYCLTLIMHICYDVETQDDLSENFGISVTAVITSCKLINLVIGRKTIIHMLDLLKKKPFVPENNGEVEIHAKYDNLIEKVAMFYTIQVVCCVLALVGTTLVSDFKLKKLMFPAWFPFDFTSSWSAFSITFIYQLVGLMIIATGISMFDTFFAGLLLQICCQFEMLMNRLHNIEGNEIQSLKNCVWHHNTIFRFAEIVNKFFNKMMFVQFMVSTVAICFTLYQLTEANDSLQIIGWASFMFSALMQTFYFCWFGDAAKVKSLDISNTVYNSDWANLSNNARKMLVIIMARSLTPVEITSAYILPLNLESFKGLMKTTYSAYNMLILDIIINVENQDQFSDNFYITLVVFVSGCKLSIILKHRESILSLIESLEREPFSPMNDEEEKIQMKYNRTNERIAICYTILVEVAAIWIFVRAFLTDFKKRKLVFRAWLPYDYSELLPYTFSYTYEVATSLLCSCQNVASDTLFAGLLIQINGQFEILEERLRNIEEDSNYSAKQCVKHYQQIYKFSKTVNEKFKIILFLQFCTIAFTLCFNLYRMTNITMLSKFLEASLFLIRIIAQILYYCWFSNEVKLKSLQVPSMIFKSNWASWDTKTKKILLVIMTRATHPIEFTSGYLVTLNLDSFVALMKTSYSVFNLLQQTK</sequence>
<accession>A0A9C6SV73</accession>
<feature type="transmembrane region" description="Helical" evidence="10">
    <location>
        <begin position="248"/>
        <end position="267"/>
    </location>
</feature>
<dbReference type="GO" id="GO:0007165">
    <property type="term" value="P:signal transduction"/>
    <property type="evidence" value="ECO:0007669"/>
    <property type="project" value="UniProtKB-KW"/>
</dbReference>
<keyword evidence="7 10" id="KW-0472">Membrane</keyword>
<proteinExistence type="predicted"/>
<dbReference type="KEGG" id="bter:125386218"/>
<keyword evidence="6 10" id="KW-1133">Transmembrane helix</keyword>
<name>A0A9C6SV73_BOMTE</name>
<keyword evidence="11" id="KW-1185">Reference proteome</keyword>
<evidence type="ECO:0000256" key="7">
    <source>
        <dbReference type="ARBA" id="ARBA00023136"/>
    </source>
</evidence>
<protein>
    <submittedName>
        <fullName evidence="12">Uncharacterized protein LOC125386218</fullName>
    </submittedName>
</protein>
<dbReference type="GO" id="GO:0005549">
    <property type="term" value="F:odorant binding"/>
    <property type="evidence" value="ECO:0007669"/>
    <property type="project" value="InterPro"/>
</dbReference>
<evidence type="ECO:0000256" key="8">
    <source>
        <dbReference type="ARBA" id="ARBA00023170"/>
    </source>
</evidence>
<dbReference type="Pfam" id="PF02949">
    <property type="entry name" value="7tm_6"/>
    <property type="match status" value="2"/>
</dbReference>
<organism evidence="11 12">
    <name type="scientific">Bombus terrestris</name>
    <name type="common">Buff-tailed bumblebee</name>
    <name type="synonym">Apis terrestris</name>
    <dbReference type="NCBI Taxonomy" id="30195"/>
    <lineage>
        <taxon>Eukaryota</taxon>
        <taxon>Metazoa</taxon>
        <taxon>Ecdysozoa</taxon>
        <taxon>Arthropoda</taxon>
        <taxon>Hexapoda</taxon>
        <taxon>Insecta</taxon>
        <taxon>Pterygota</taxon>
        <taxon>Neoptera</taxon>
        <taxon>Endopterygota</taxon>
        <taxon>Hymenoptera</taxon>
        <taxon>Apocrita</taxon>
        <taxon>Aculeata</taxon>
        <taxon>Apoidea</taxon>
        <taxon>Anthophila</taxon>
        <taxon>Apidae</taxon>
        <taxon>Bombus</taxon>
        <taxon>Bombus</taxon>
    </lineage>
</organism>